<reference evidence="3" key="1">
    <citation type="submission" date="2020-03" db="EMBL/GenBank/DDBJ databases">
        <title>Complete genome sequence of sulfur-oxidizing bacterium skT11.</title>
        <authorList>
            <person name="Kanda M."/>
            <person name="Kojima H."/>
            <person name="Fukui M."/>
        </authorList>
    </citation>
    <scope>NUCLEOTIDE SEQUENCE [LARGE SCALE GENOMIC DNA]</scope>
    <source>
        <strain evidence="3">skT11</strain>
    </source>
</reference>
<keyword evidence="1" id="KW-1133">Transmembrane helix</keyword>
<feature type="transmembrane region" description="Helical" evidence="1">
    <location>
        <begin position="106"/>
        <end position="125"/>
    </location>
</feature>
<proteinExistence type="predicted"/>
<evidence type="ECO:0000313" key="3">
    <source>
        <dbReference type="Proteomes" id="UP000502260"/>
    </source>
</evidence>
<dbReference type="EMBL" id="AP022853">
    <property type="protein sequence ID" value="BCB28570.1"/>
    <property type="molecule type" value="Genomic_DNA"/>
</dbReference>
<organism evidence="2 3">
    <name type="scientific">Sulfurimicrobium lacus</name>
    <dbReference type="NCBI Taxonomy" id="2715678"/>
    <lineage>
        <taxon>Bacteria</taxon>
        <taxon>Pseudomonadati</taxon>
        <taxon>Pseudomonadota</taxon>
        <taxon>Betaproteobacteria</taxon>
        <taxon>Nitrosomonadales</taxon>
        <taxon>Sulfuricellaceae</taxon>
        <taxon>Sulfurimicrobium</taxon>
    </lineage>
</organism>
<protein>
    <submittedName>
        <fullName evidence="2">Uncharacterized protein</fullName>
    </submittedName>
</protein>
<name>A0A6F8VGU5_9PROT</name>
<dbReference type="KEGG" id="slac:SKTS_34560"/>
<keyword evidence="1" id="KW-0472">Membrane</keyword>
<accession>A0A6F8VGU5</accession>
<evidence type="ECO:0000256" key="1">
    <source>
        <dbReference type="SAM" id="Phobius"/>
    </source>
</evidence>
<dbReference type="RefSeq" id="WP_173068206.1">
    <property type="nucleotide sequence ID" value="NZ_AP022853.1"/>
</dbReference>
<sequence length="133" mass="13783">MAQGNVDVLKLQTKGKAKLSERAGTIALKADDPVCALQAIARQANINIFLTPEEMERIGGAGKLQISLSYANNLAGASEAAKNVFSLAGDAHAALGQKNQVGLGKILGFAGLAVIIAGLAFVLAYKMLEKIYG</sequence>
<keyword evidence="1" id="KW-0812">Transmembrane</keyword>
<dbReference type="AlphaFoldDB" id="A0A6F8VGU5"/>
<gene>
    <name evidence="2" type="ORF">SKTS_34560</name>
</gene>
<keyword evidence="3" id="KW-1185">Reference proteome</keyword>
<evidence type="ECO:0000313" key="2">
    <source>
        <dbReference type="EMBL" id="BCB28570.1"/>
    </source>
</evidence>
<dbReference type="Proteomes" id="UP000502260">
    <property type="component" value="Chromosome"/>
</dbReference>